<feature type="transmembrane region" description="Helical" evidence="1">
    <location>
        <begin position="134"/>
        <end position="155"/>
    </location>
</feature>
<dbReference type="InterPro" id="IPR049458">
    <property type="entry name" value="EpsG-like"/>
</dbReference>
<feature type="transmembrane region" description="Helical" evidence="1">
    <location>
        <begin position="342"/>
        <end position="361"/>
    </location>
</feature>
<keyword evidence="1" id="KW-0812">Transmembrane</keyword>
<feature type="transmembrane region" description="Helical" evidence="1">
    <location>
        <begin position="176"/>
        <end position="201"/>
    </location>
</feature>
<dbReference type="Pfam" id="PF14897">
    <property type="entry name" value="EpsG"/>
    <property type="match status" value="1"/>
</dbReference>
<sequence length="363" mass="41410">MSQYIFILVWIAAMFFLKSVMSGGYRVENILGKKEYRVSWGFAAFAFCPVVIMATFRGDMGDSYAYKTMFRNLPNTISGLLNYIPSVTKDKGFSALSGIIKCIFGSNDVVYFCVLASIQAIILVTIYRKYSTNYLLSIFLFIASTDYLSWMFNGVRQFAAVTIIFASTKFMLEKKWVPTILMILLASTMHQSALVMIPIVIIVQGKAWNKRTILFLSAALVAVTFVNQFTSILDNMMQETQYANMVNDWTLWGDDGTNVFRVLVYSVPTILSLIGLKYIHYENDPVINFCANMSIVSTGLYIISMFTSGIFIGRLPIYASLYNYILLPWEIDHMFTKKSSKIMGLFMVVAYLAFYWYQVVITW</sequence>
<gene>
    <name evidence="2" type="ORF">G5B05_01300</name>
</gene>
<protein>
    <submittedName>
        <fullName evidence="2">EpsG family protein</fullName>
    </submittedName>
</protein>
<feature type="transmembrane region" description="Helical" evidence="1">
    <location>
        <begin position="262"/>
        <end position="280"/>
    </location>
</feature>
<evidence type="ECO:0000313" key="3">
    <source>
        <dbReference type="Proteomes" id="UP000768180"/>
    </source>
</evidence>
<dbReference type="EMBL" id="JAAITQ010000002">
    <property type="protein sequence ID" value="NSE15077.1"/>
    <property type="molecule type" value="Genomic_DNA"/>
</dbReference>
<proteinExistence type="predicted"/>
<name>A0ABX2G9M5_9FIRM</name>
<feature type="transmembrane region" description="Helical" evidence="1">
    <location>
        <begin position="213"/>
        <end position="233"/>
    </location>
</feature>
<comment type="caution">
    <text evidence="2">The sequence shown here is derived from an EMBL/GenBank/DDBJ whole genome shotgun (WGS) entry which is preliminary data.</text>
</comment>
<accession>A0ABX2G9M5</accession>
<keyword evidence="1" id="KW-0472">Membrane</keyword>
<feature type="transmembrane region" description="Helical" evidence="1">
    <location>
        <begin position="38"/>
        <end position="56"/>
    </location>
</feature>
<organism evidence="2 3">
    <name type="scientific">Fusicatenibacter saccharivorans</name>
    <dbReference type="NCBI Taxonomy" id="1150298"/>
    <lineage>
        <taxon>Bacteria</taxon>
        <taxon>Bacillati</taxon>
        <taxon>Bacillota</taxon>
        <taxon>Clostridia</taxon>
        <taxon>Lachnospirales</taxon>
        <taxon>Lachnospiraceae</taxon>
        <taxon>Fusicatenibacter</taxon>
    </lineage>
</organism>
<evidence type="ECO:0000313" key="2">
    <source>
        <dbReference type="EMBL" id="NSE15077.1"/>
    </source>
</evidence>
<evidence type="ECO:0000256" key="1">
    <source>
        <dbReference type="SAM" id="Phobius"/>
    </source>
</evidence>
<keyword evidence="1" id="KW-1133">Transmembrane helix</keyword>
<reference evidence="2 3" key="1">
    <citation type="journal article" date="2020" name="Cell Host Microbe">
        <title>Functional and Genomic Variation between Human-Derived Isolates of Lachnospiraceae Reveals Inter- and Intra-Species Diversity.</title>
        <authorList>
            <person name="Sorbara M.T."/>
            <person name="Littmann E.R."/>
            <person name="Fontana E."/>
            <person name="Moody T.U."/>
            <person name="Kohout C.E."/>
            <person name="Gjonbalaj M."/>
            <person name="Eaton V."/>
            <person name="Seok R."/>
            <person name="Leiner I.M."/>
            <person name="Pamer E.G."/>
        </authorList>
    </citation>
    <scope>NUCLEOTIDE SEQUENCE [LARGE SCALE GENOMIC DNA]</scope>
    <source>
        <strain evidence="2 3">MSK.14.54</strain>
    </source>
</reference>
<feature type="transmembrane region" description="Helical" evidence="1">
    <location>
        <begin position="109"/>
        <end position="128"/>
    </location>
</feature>
<dbReference type="Proteomes" id="UP000768180">
    <property type="component" value="Unassembled WGS sequence"/>
</dbReference>
<feature type="transmembrane region" description="Helical" evidence="1">
    <location>
        <begin position="300"/>
        <end position="321"/>
    </location>
</feature>
<keyword evidence="3" id="KW-1185">Reference proteome</keyword>
<dbReference type="RefSeq" id="WP_117802037.1">
    <property type="nucleotide sequence ID" value="NZ_JAAITQ010000002.1"/>
</dbReference>